<feature type="domain" description="6-phosphogluconate dehydrogenase NADP-binding" evidence="2">
    <location>
        <begin position="10"/>
        <end position="165"/>
    </location>
</feature>
<protein>
    <recommendedName>
        <fullName evidence="2">6-phosphogluconate dehydrogenase NADP-binding domain-containing protein</fullName>
    </recommendedName>
</protein>
<dbReference type="Pfam" id="PF03446">
    <property type="entry name" value="NAD_binding_2"/>
    <property type="match status" value="1"/>
</dbReference>
<organism evidence="3 4">
    <name type="scientific">Cinchona calisaya</name>
    <dbReference type="NCBI Taxonomy" id="153742"/>
    <lineage>
        <taxon>Eukaryota</taxon>
        <taxon>Viridiplantae</taxon>
        <taxon>Streptophyta</taxon>
        <taxon>Embryophyta</taxon>
        <taxon>Tracheophyta</taxon>
        <taxon>Spermatophyta</taxon>
        <taxon>Magnoliopsida</taxon>
        <taxon>eudicotyledons</taxon>
        <taxon>Gunneridae</taxon>
        <taxon>Pentapetalae</taxon>
        <taxon>asterids</taxon>
        <taxon>lamiids</taxon>
        <taxon>Gentianales</taxon>
        <taxon>Rubiaceae</taxon>
        <taxon>Cinchonoideae</taxon>
        <taxon>Cinchoneae</taxon>
        <taxon>Cinchona</taxon>
    </lineage>
</organism>
<evidence type="ECO:0000259" key="2">
    <source>
        <dbReference type="Pfam" id="PF03446"/>
    </source>
</evidence>
<comment type="caution">
    <text evidence="3">The sequence shown here is derived from an EMBL/GenBank/DDBJ whole genome shotgun (WGS) entry which is preliminary data.</text>
</comment>
<dbReference type="Gene3D" id="3.40.50.720">
    <property type="entry name" value="NAD(P)-binding Rossmann-like Domain"/>
    <property type="match status" value="1"/>
</dbReference>
<dbReference type="InterPro" id="IPR006115">
    <property type="entry name" value="6PGDH_NADP-bd"/>
</dbReference>
<evidence type="ECO:0000313" key="3">
    <source>
        <dbReference type="EMBL" id="KAL3517919.1"/>
    </source>
</evidence>
<dbReference type="InterPro" id="IPR051265">
    <property type="entry name" value="HIBADH-related_NP60_sf"/>
</dbReference>
<reference evidence="3 4" key="1">
    <citation type="submission" date="2024-11" db="EMBL/GenBank/DDBJ databases">
        <title>A near-complete genome assembly of Cinchona calisaya.</title>
        <authorList>
            <person name="Lian D.C."/>
            <person name="Zhao X.W."/>
            <person name="Wei L."/>
        </authorList>
    </citation>
    <scope>NUCLEOTIDE SEQUENCE [LARGE SCALE GENOMIC DNA]</scope>
    <source>
        <tissue evidence="3">Nenye</tissue>
    </source>
</reference>
<dbReference type="PANTHER" id="PTHR43580:SF9">
    <property type="entry name" value="GLYOXYLATE_SUCCINIC SEMIALDEHYDE REDUCTASE 1"/>
    <property type="match status" value="1"/>
</dbReference>
<name>A0ABD2ZEM4_9GENT</name>
<sequence>MEEEEEEEEIEFLGMGIMGKAMAMNLLRHGFKLTVWNRTLSRCDELVEHGASVGETPAAVVKKCKYTIGMLSDPAAPLSVVFDKDGVLEQICSGKGYIDMSTVDADTSSKISEAIMSKGGHFLEAPVSGSKKPAEDGQLVILSAGEKVLYEEVLPAFEVMGKKSFFLSAMEQK</sequence>
<evidence type="ECO:0000313" key="4">
    <source>
        <dbReference type="Proteomes" id="UP001630127"/>
    </source>
</evidence>
<accession>A0ABD2ZEM4</accession>
<dbReference type="FunFam" id="3.40.50.720:FF:000058">
    <property type="entry name" value="Putative oxidoreductase GLYR1 homolog"/>
    <property type="match status" value="1"/>
</dbReference>
<dbReference type="Proteomes" id="UP001630127">
    <property type="component" value="Unassembled WGS sequence"/>
</dbReference>
<evidence type="ECO:0000256" key="1">
    <source>
        <dbReference type="ARBA" id="ARBA00007598"/>
    </source>
</evidence>
<dbReference type="GO" id="GO:0016616">
    <property type="term" value="F:oxidoreductase activity, acting on the CH-OH group of donors, NAD or NADP as acceptor"/>
    <property type="evidence" value="ECO:0007669"/>
    <property type="project" value="UniProtKB-ARBA"/>
</dbReference>
<dbReference type="PANTHER" id="PTHR43580">
    <property type="entry name" value="OXIDOREDUCTASE GLYR1-RELATED"/>
    <property type="match status" value="1"/>
</dbReference>
<comment type="similarity">
    <text evidence="1">Belongs to the HIBADH-related family. NP60 subfamily.</text>
</comment>
<dbReference type="SUPFAM" id="SSF51735">
    <property type="entry name" value="NAD(P)-binding Rossmann-fold domains"/>
    <property type="match status" value="1"/>
</dbReference>
<gene>
    <name evidence="3" type="ORF">ACH5RR_020508</name>
</gene>
<keyword evidence="4" id="KW-1185">Reference proteome</keyword>
<proteinExistence type="inferred from homology"/>
<dbReference type="EMBL" id="JBJUIK010000009">
    <property type="protein sequence ID" value="KAL3517919.1"/>
    <property type="molecule type" value="Genomic_DNA"/>
</dbReference>
<dbReference type="InterPro" id="IPR036291">
    <property type="entry name" value="NAD(P)-bd_dom_sf"/>
</dbReference>
<dbReference type="AlphaFoldDB" id="A0ABD2ZEM4"/>